<evidence type="ECO:0000313" key="5">
    <source>
        <dbReference type="EMBL" id="XAY07594.1"/>
    </source>
</evidence>
<dbReference type="InterPro" id="IPR012337">
    <property type="entry name" value="RNaseH-like_sf"/>
</dbReference>
<evidence type="ECO:0000256" key="1">
    <source>
        <dbReference type="ARBA" id="ARBA00022722"/>
    </source>
</evidence>
<dbReference type="Pfam" id="PF00929">
    <property type="entry name" value="RNase_T"/>
    <property type="match status" value="1"/>
</dbReference>
<gene>
    <name evidence="5" type="ORF">DSM112329_04481</name>
</gene>
<organism evidence="5">
    <name type="scientific">Paraconexibacter sp. AEG42_29</name>
    <dbReference type="NCBI Taxonomy" id="2997339"/>
    <lineage>
        <taxon>Bacteria</taxon>
        <taxon>Bacillati</taxon>
        <taxon>Actinomycetota</taxon>
        <taxon>Thermoleophilia</taxon>
        <taxon>Solirubrobacterales</taxon>
        <taxon>Paraconexibacteraceae</taxon>
        <taxon>Paraconexibacter</taxon>
    </lineage>
</organism>
<sequence length="242" mass="25225">MSWSARRLAAFDLETTGLEPASDRIVTAAVSLVGDGLPTEHRSWLVDPGVDIPPDATAVHGITTAAARTGGMAPARAIDAIAGLLAAQVSAGVPIVAFNARFDLTLLDREARRHGVRSLAERVGGPDQLVVIDPSVLDRHHDTTRIGPRSLAAVCAHYGVELATPHAAAADALAAARVAVRVAERFPAVAGADLRVLHRRQVTWAAEQAAALEAAHRAEGILDPIPRAWPIVPDAVTPALAA</sequence>
<dbReference type="GO" id="GO:0008408">
    <property type="term" value="F:3'-5' exonuclease activity"/>
    <property type="evidence" value="ECO:0007669"/>
    <property type="project" value="TreeGrafter"/>
</dbReference>
<dbReference type="SUPFAM" id="SSF53098">
    <property type="entry name" value="Ribonuclease H-like"/>
    <property type="match status" value="1"/>
</dbReference>
<dbReference type="GO" id="GO:0003676">
    <property type="term" value="F:nucleic acid binding"/>
    <property type="evidence" value="ECO:0007669"/>
    <property type="project" value="InterPro"/>
</dbReference>
<dbReference type="PANTHER" id="PTHR30231:SF4">
    <property type="entry name" value="PROTEIN NEN2"/>
    <property type="match status" value="1"/>
</dbReference>
<keyword evidence="1" id="KW-0540">Nuclease</keyword>
<dbReference type="Gene3D" id="3.30.420.10">
    <property type="entry name" value="Ribonuclease H-like superfamily/Ribonuclease H"/>
    <property type="match status" value="1"/>
</dbReference>
<accession>A0AAU7B217</accession>
<protein>
    <submittedName>
        <fullName evidence="5">DNA polymerase exonuclease subunit</fullName>
    </submittedName>
</protein>
<evidence type="ECO:0000256" key="2">
    <source>
        <dbReference type="ARBA" id="ARBA00022801"/>
    </source>
</evidence>
<dbReference type="PANTHER" id="PTHR30231">
    <property type="entry name" value="DNA POLYMERASE III SUBUNIT EPSILON"/>
    <property type="match status" value="1"/>
</dbReference>
<dbReference type="KEGG" id="parq:DSM112329_04481"/>
<dbReference type="SMART" id="SM00479">
    <property type="entry name" value="EXOIII"/>
    <property type="match status" value="1"/>
</dbReference>
<proteinExistence type="predicted"/>
<dbReference type="AlphaFoldDB" id="A0AAU7B217"/>
<name>A0AAU7B217_9ACTN</name>
<dbReference type="EMBL" id="CP114014">
    <property type="protein sequence ID" value="XAY07594.1"/>
    <property type="molecule type" value="Genomic_DNA"/>
</dbReference>
<dbReference type="CDD" id="cd06127">
    <property type="entry name" value="DEDDh"/>
    <property type="match status" value="1"/>
</dbReference>
<feature type="domain" description="Exonuclease" evidence="4">
    <location>
        <begin position="7"/>
        <end position="188"/>
    </location>
</feature>
<keyword evidence="3 5" id="KW-0269">Exonuclease</keyword>
<dbReference type="InterPro" id="IPR036397">
    <property type="entry name" value="RNaseH_sf"/>
</dbReference>
<keyword evidence="2" id="KW-0378">Hydrolase</keyword>
<dbReference type="GO" id="GO:0005829">
    <property type="term" value="C:cytosol"/>
    <property type="evidence" value="ECO:0007669"/>
    <property type="project" value="TreeGrafter"/>
</dbReference>
<dbReference type="NCBIfam" id="NF005927">
    <property type="entry name" value="PRK07942.1"/>
    <property type="match status" value="1"/>
</dbReference>
<evidence type="ECO:0000256" key="3">
    <source>
        <dbReference type="ARBA" id="ARBA00022839"/>
    </source>
</evidence>
<dbReference type="InterPro" id="IPR013520">
    <property type="entry name" value="Ribonucl_H"/>
</dbReference>
<evidence type="ECO:0000259" key="4">
    <source>
        <dbReference type="SMART" id="SM00479"/>
    </source>
</evidence>
<dbReference type="RefSeq" id="WP_354698784.1">
    <property type="nucleotide sequence ID" value="NZ_CP114014.1"/>
</dbReference>
<reference evidence="5" key="1">
    <citation type="submission" date="2022-12" db="EMBL/GenBank/DDBJ databases">
        <title>Paraconexibacter alkalitolerans sp. nov. and Baekduia alba sp. nov., isolated from soil and emended description of the genera Paraconexibacter (Chun et al., 2020) and Baekduia (An et al., 2020).</title>
        <authorList>
            <person name="Vieira S."/>
            <person name="Huber K.J."/>
            <person name="Geppert A."/>
            <person name="Wolf J."/>
            <person name="Neumann-Schaal M."/>
            <person name="Muesken M."/>
            <person name="Overmann J."/>
        </authorList>
    </citation>
    <scope>NUCLEOTIDE SEQUENCE</scope>
    <source>
        <strain evidence="5">AEG42_29</strain>
    </source>
</reference>